<feature type="chain" id="PRO_5011643469" description="alpha-L-fucosidase" evidence="6">
    <location>
        <begin position="19"/>
        <end position="487"/>
    </location>
</feature>
<dbReference type="OrthoDB" id="1095333at2"/>
<dbReference type="SUPFAM" id="SSF51445">
    <property type="entry name" value="(Trans)glycosidases"/>
    <property type="match status" value="1"/>
</dbReference>
<organism evidence="9 10">
    <name type="scientific">Dyadobacter soli</name>
    <dbReference type="NCBI Taxonomy" id="659014"/>
    <lineage>
        <taxon>Bacteria</taxon>
        <taxon>Pseudomonadati</taxon>
        <taxon>Bacteroidota</taxon>
        <taxon>Cytophagia</taxon>
        <taxon>Cytophagales</taxon>
        <taxon>Spirosomataceae</taxon>
        <taxon>Dyadobacter</taxon>
    </lineage>
</organism>
<evidence type="ECO:0000313" key="10">
    <source>
        <dbReference type="Proteomes" id="UP000198748"/>
    </source>
</evidence>
<evidence type="ECO:0000256" key="6">
    <source>
        <dbReference type="SAM" id="SignalP"/>
    </source>
</evidence>
<dbReference type="GO" id="GO:0006004">
    <property type="term" value="P:fucose metabolic process"/>
    <property type="evidence" value="ECO:0007669"/>
    <property type="project" value="TreeGrafter"/>
</dbReference>
<evidence type="ECO:0000256" key="1">
    <source>
        <dbReference type="ARBA" id="ARBA00007951"/>
    </source>
</evidence>
<dbReference type="EMBL" id="FNAN01000003">
    <property type="protein sequence ID" value="SDE01082.1"/>
    <property type="molecule type" value="Genomic_DNA"/>
</dbReference>
<evidence type="ECO:0000256" key="2">
    <source>
        <dbReference type="ARBA" id="ARBA00012662"/>
    </source>
</evidence>
<dbReference type="SUPFAM" id="SSF49785">
    <property type="entry name" value="Galactose-binding domain-like"/>
    <property type="match status" value="1"/>
</dbReference>
<evidence type="ECO:0000259" key="8">
    <source>
        <dbReference type="Pfam" id="PF01120"/>
    </source>
</evidence>
<proteinExistence type="inferred from homology"/>
<evidence type="ECO:0000256" key="4">
    <source>
        <dbReference type="ARBA" id="ARBA00022801"/>
    </source>
</evidence>
<dbReference type="InterPro" id="IPR000933">
    <property type="entry name" value="Glyco_hydro_29"/>
</dbReference>
<dbReference type="EC" id="3.2.1.51" evidence="2"/>
<evidence type="ECO:0000256" key="5">
    <source>
        <dbReference type="ARBA" id="ARBA00023295"/>
    </source>
</evidence>
<sequence length="487" mass="54423">MIKQITGLLCLTASIAFAQTPPKPYGALPALRQIAWHETEVYGIMHFTPTTFENKEWGYGDADPKTFNPSDFNADQIVQAAKAGGLRGIVLVAKHHDGFCLWPTKTTDYNITKSPFREGKGDLVREVADAARKHGLKFGVYCSPWDRNNAKYGTPEYIKIYREQLRELYTNYGDLFMSWHDGANGGDGYYGGAREKRSIDNTTYYQWDSTWTNYTRKLQPNANIFSDIGWDVRWAGNEDGSVNPTSWATLTPKPSEGQNVAVPGQANATENPGGTRGGKFWIPAECDVPLRKGWFYHANEKPKTPEKLFDLYLKSVGRGAALDLGLAPDTRGQLHNDDVVALKTFGDHVKNTFATNLLGRATSKAVNVRGYNSIYSAKNLLDGKPDTYWATDDDFKTPEVVIELTQPIVFDVISLQEYIKLGQRIEEFAVDAWIGNEWKEIHKGTSVGAKRLAKLDVPITSNKVRLRITKSPVSIAISEFGVYKDTE</sequence>
<protein>
    <recommendedName>
        <fullName evidence="2">alpha-L-fucosidase</fullName>
        <ecNumber evidence="2">3.2.1.51</ecNumber>
    </recommendedName>
</protein>
<dbReference type="SMART" id="SM00812">
    <property type="entry name" value="Alpha_L_fucos"/>
    <property type="match status" value="1"/>
</dbReference>
<dbReference type="InterPro" id="IPR017853">
    <property type="entry name" value="GH"/>
</dbReference>
<dbReference type="PANTHER" id="PTHR10030">
    <property type="entry name" value="ALPHA-L-FUCOSIDASE"/>
    <property type="match status" value="1"/>
</dbReference>
<keyword evidence="4" id="KW-0378">Hydrolase</keyword>
<dbReference type="Gene3D" id="3.20.20.80">
    <property type="entry name" value="Glycosidases"/>
    <property type="match status" value="1"/>
</dbReference>
<dbReference type="STRING" id="659014.SAMN04487996_103102"/>
<evidence type="ECO:0000313" key="9">
    <source>
        <dbReference type="EMBL" id="SDE01082.1"/>
    </source>
</evidence>
<dbReference type="Pfam" id="PF01120">
    <property type="entry name" value="Alpha_L_fucos"/>
    <property type="match status" value="1"/>
</dbReference>
<dbReference type="GO" id="GO:0016139">
    <property type="term" value="P:glycoside catabolic process"/>
    <property type="evidence" value="ECO:0007669"/>
    <property type="project" value="TreeGrafter"/>
</dbReference>
<dbReference type="RefSeq" id="WP_090147287.1">
    <property type="nucleotide sequence ID" value="NZ_FNAN01000003.1"/>
</dbReference>
<evidence type="ECO:0000259" key="7">
    <source>
        <dbReference type="Pfam" id="PF00754"/>
    </source>
</evidence>
<feature type="domain" description="Glycoside hydrolase family 29 N-terminal" evidence="8">
    <location>
        <begin position="43"/>
        <end position="350"/>
    </location>
</feature>
<dbReference type="InterPro" id="IPR057739">
    <property type="entry name" value="Glyco_hydro_29_N"/>
</dbReference>
<evidence type="ECO:0000256" key="3">
    <source>
        <dbReference type="ARBA" id="ARBA00022729"/>
    </source>
</evidence>
<feature type="domain" description="F5/8 type C" evidence="7">
    <location>
        <begin position="371"/>
        <end position="470"/>
    </location>
</feature>
<gene>
    <name evidence="9" type="ORF">SAMN04487996_103102</name>
</gene>
<name>A0A1G6ZF52_9BACT</name>
<feature type="signal peptide" evidence="6">
    <location>
        <begin position="1"/>
        <end position="18"/>
    </location>
</feature>
<keyword evidence="5" id="KW-0326">Glycosidase</keyword>
<dbReference type="AlphaFoldDB" id="A0A1G6ZF52"/>
<keyword evidence="3 6" id="KW-0732">Signal</keyword>
<comment type="similarity">
    <text evidence="1">Belongs to the glycosyl hydrolase 29 family.</text>
</comment>
<dbReference type="InterPro" id="IPR008979">
    <property type="entry name" value="Galactose-bd-like_sf"/>
</dbReference>
<dbReference type="Proteomes" id="UP000198748">
    <property type="component" value="Unassembled WGS sequence"/>
</dbReference>
<keyword evidence="10" id="KW-1185">Reference proteome</keyword>
<dbReference type="InterPro" id="IPR000421">
    <property type="entry name" value="FA58C"/>
</dbReference>
<dbReference type="Gene3D" id="2.60.120.260">
    <property type="entry name" value="Galactose-binding domain-like"/>
    <property type="match status" value="1"/>
</dbReference>
<dbReference type="GO" id="GO:0005764">
    <property type="term" value="C:lysosome"/>
    <property type="evidence" value="ECO:0007669"/>
    <property type="project" value="TreeGrafter"/>
</dbReference>
<dbReference type="GO" id="GO:0004560">
    <property type="term" value="F:alpha-L-fucosidase activity"/>
    <property type="evidence" value="ECO:0007669"/>
    <property type="project" value="InterPro"/>
</dbReference>
<reference evidence="10" key="1">
    <citation type="submission" date="2016-10" db="EMBL/GenBank/DDBJ databases">
        <authorList>
            <person name="Varghese N."/>
            <person name="Submissions S."/>
        </authorList>
    </citation>
    <scope>NUCLEOTIDE SEQUENCE [LARGE SCALE GENOMIC DNA]</scope>
    <source>
        <strain evidence="10">DSM 25329</strain>
    </source>
</reference>
<dbReference type="Pfam" id="PF00754">
    <property type="entry name" value="F5_F8_type_C"/>
    <property type="match status" value="1"/>
</dbReference>
<accession>A0A1G6ZF52</accession>
<dbReference type="PANTHER" id="PTHR10030:SF37">
    <property type="entry name" value="ALPHA-L-FUCOSIDASE-RELATED"/>
    <property type="match status" value="1"/>
</dbReference>